<dbReference type="NCBIfam" id="TIGR01280">
    <property type="entry name" value="xseB"/>
    <property type="match status" value="1"/>
</dbReference>
<proteinExistence type="inferred from homology"/>
<dbReference type="Proteomes" id="UP000004295">
    <property type="component" value="Unassembled WGS sequence"/>
</dbReference>
<dbReference type="AlphaFoldDB" id="C3J8E8"/>
<dbReference type="GO" id="GO:0009318">
    <property type="term" value="C:exodeoxyribonuclease VII complex"/>
    <property type="evidence" value="ECO:0007669"/>
    <property type="project" value="UniProtKB-UniRule"/>
</dbReference>
<sequence>MKQQSYAEAISRLTDIVETIEHDSPDVDRLMQLTDEAVQLIAYCRETLKVTDKRIEELLAQLNQEEQQ</sequence>
<evidence type="ECO:0000256" key="4">
    <source>
        <dbReference type="ARBA" id="ARBA00022801"/>
    </source>
</evidence>
<dbReference type="RefSeq" id="WP_004331994.1">
    <property type="nucleotide sequence ID" value="NZ_ACNN01000005.1"/>
</dbReference>
<evidence type="ECO:0000256" key="6">
    <source>
        <dbReference type="NCBIfam" id="TIGR01280"/>
    </source>
</evidence>
<evidence type="ECO:0000256" key="1">
    <source>
        <dbReference type="ARBA" id="ARBA00009998"/>
    </source>
</evidence>
<keyword evidence="5" id="KW-0269">Exonuclease</keyword>
<evidence type="ECO:0000313" key="7">
    <source>
        <dbReference type="EMBL" id="EEN83527.1"/>
    </source>
</evidence>
<comment type="caution">
    <text evidence="7">The sequence shown here is derived from an EMBL/GenBank/DDBJ whole genome shotgun (WGS) entry which is preliminary data.</text>
</comment>
<dbReference type="STRING" id="553175.POREN0001_1393"/>
<keyword evidence="8" id="KW-1185">Reference proteome</keyword>
<dbReference type="InterPro" id="IPR037004">
    <property type="entry name" value="Exonuc_VII_ssu_sf"/>
</dbReference>
<dbReference type="InterPro" id="IPR003761">
    <property type="entry name" value="Exonuc_VII_S"/>
</dbReference>
<dbReference type="GO" id="GO:0006308">
    <property type="term" value="P:DNA catabolic process"/>
    <property type="evidence" value="ECO:0007669"/>
    <property type="project" value="UniProtKB-UniRule"/>
</dbReference>
<dbReference type="SUPFAM" id="SSF116842">
    <property type="entry name" value="XseB-like"/>
    <property type="match status" value="1"/>
</dbReference>
<dbReference type="GO" id="GO:0008855">
    <property type="term" value="F:exodeoxyribonuclease VII activity"/>
    <property type="evidence" value="ECO:0007669"/>
    <property type="project" value="UniProtKB-UniRule"/>
</dbReference>
<protein>
    <recommendedName>
        <fullName evidence="6">Exodeoxyribonuclease VII small subunit</fullName>
        <ecNumber evidence="6">3.1.11.6</ecNumber>
    </recommendedName>
</protein>
<evidence type="ECO:0000313" key="8">
    <source>
        <dbReference type="Proteomes" id="UP000004295"/>
    </source>
</evidence>
<dbReference type="Gene3D" id="1.10.287.1040">
    <property type="entry name" value="Exonuclease VII, small subunit"/>
    <property type="match status" value="1"/>
</dbReference>
<evidence type="ECO:0000256" key="2">
    <source>
        <dbReference type="ARBA" id="ARBA00022490"/>
    </source>
</evidence>
<dbReference type="EMBL" id="ACNN01000005">
    <property type="protein sequence ID" value="EEN83527.1"/>
    <property type="molecule type" value="Genomic_DNA"/>
</dbReference>
<evidence type="ECO:0000256" key="3">
    <source>
        <dbReference type="ARBA" id="ARBA00022722"/>
    </source>
</evidence>
<evidence type="ECO:0000256" key="5">
    <source>
        <dbReference type="ARBA" id="ARBA00022839"/>
    </source>
</evidence>
<keyword evidence="3" id="KW-0540">Nuclease</keyword>
<dbReference type="Pfam" id="PF02609">
    <property type="entry name" value="Exonuc_VII_S"/>
    <property type="match status" value="1"/>
</dbReference>
<name>C3J8E8_POREA</name>
<keyword evidence="2" id="KW-0963">Cytoplasm</keyword>
<reference evidence="7 8" key="1">
    <citation type="submission" date="2009-04" db="EMBL/GenBank/DDBJ databases">
        <authorList>
            <person name="Sebastian Y."/>
            <person name="Madupu R."/>
            <person name="Durkin A.S."/>
            <person name="Torralba M."/>
            <person name="Methe B."/>
            <person name="Sutton G.G."/>
            <person name="Strausberg R.L."/>
            <person name="Nelson K.E."/>
        </authorList>
    </citation>
    <scope>NUCLEOTIDE SEQUENCE [LARGE SCALE GENOMIC DNA]</scope>
    <source>
        <strain evidence="8">ATCC 35406 / DSM 24491 / JCM 8526 / CCUG 16442 / BCRC 14492 / NCTC 13058 / HG 370</strain>
    </source>
</reference>
<organism evidence="7 8">
    <name type="scientific">Porphyromonas endodontalis (strain ATCC 35406 / DSM 24491 / JCM 8526 / CCUG 16442 / BCRC 14492 / NCTC 13058 / HG 370)</name>
    <name type="common">Bacteroides endodontalis</name>
    <dbReference type="NCBI Taxonomy" id="553175"/>
    <lineage>
        <taxon>Bacteria</taxon>
        <taxon>Pseudomonadati</taxon>
        <taxon>Bacteroidota</taxon>
        <taxon>Bacteroidia</taxon>
        <taxon>Bacteroidales</taxon>
        <taxon>Porphyromonadaceae</taxon>
        <taxon>Porphyromonas</taxon>
    </lineage>
</organism>
<dbReference type="GeneID" id="93365690"/>
<dbReference type="EC" id="3.1.11.6" evidence="6"/>
<dbReference type="eggNOG" id="COG1722">
    <property type="taxonomic scope" value="Bacteria"/>
</dbReference>
<accession>C3J8E8</accession>
<comment type="similarity">
    <text evidence="1">Belongs to the XseB family.</text>
</comment>
<gene>
    <name evidence="7" type="ORF">POREN0001_1393</name>
</gene>
<keyword evidence="4 7" id="KW-0378">Hydrolase</keyword>